<keyword evidence="1" id="KW-0812">Transmembrane</keyword>
<organism evidence="2 3">
    <name type="scientific">Dreissena polymorpha</name>
    <name type="common">Zebra mussel</name>
    <name type="synonym">Mytilus polymorpha</name>
    <dbReference type="NCBI Taxonomy" id="45954"/>
    <lineage>
        <taxon>Eukaryota</taxon>
        <taxon>Metazoa</taxon>
        <taxon>Spiralia</taxon>
        <taxon>Lophotrochozoa</taxon>
        <taxon>Mollusca</taxon>
        <taxon>Bivalvia</taxon>
        <taxon>Autobranchia</taxon>
        <taxon>Heteroconchia</taxon>
        <taxon>Euheterodonta</taxon>
        <taxon>Imparidentia</taxon>
        <taxon>Neoheterodontei</taxon>
        <taxon>Myida</taxon>
        <taxon>Dreissenoidea</taxon>
        <taxon>Dreissenidae</taxon>
        <taxon>Dreissena</taxon>
    </lineage>
</organism>
<keyword evidence="1" id="KW-0472">Membrane</keyword>
<evidence type="ECO:0000313" key="3">
    <source>
        <dbReference type="Proteomes" id="UP000828390"/>
    </source>
</evidence>
<reference evidence="2" key="1">
    <citation type="journal article" date="2019" name="bioRxiv">
        <title>The Genome of the Zebra Mussel, Dreissena polymorpha: A Resource for Invasive Species Research.</title>
        <authorList>
            <person name="McCartney M.A."/>
            <person name="Auch B."/>
            <person name="Kono T."/>
            <person name="Mallez S."/>
            <person name="Zhang Y."/>
            <person name="Obille A."/>
            <person name="Becker A."/>
            <person name="Abrahante J.E."/>
            <person name="Garbe J."/>
            <person name="Badalamenti J.P."/>
            <person name="Herman A."/>
            <person name="Mangelson H."/>
            <person name="Liachko I."/>
            <person name="Sullivan S."/>
            <person name="Sone E.D."/>
            <person name="Koren S."/>
            <person name="Silverstein K.A.T."/>
            <person name="Beckman K.B."/>
            <person name="Gohl D.M."/>
        </authorList>
    </citation>
    <scope>NUCLEOTIDE SEQUENCE</scope>
    <source>
        <strain evidence="2">Duluth1</strain>
        <tissue evidence="2">Whole animal</tissue>
    </source>
</reference>
<protein>
    <submittedName>
        <fullName evidence="2">Uncharacterized protein</fullName>
    </submittedName>
</protein>
<gene>
    <name evidence="2" type="ORF">DPMN_024197</name>
</gene>
<dbReference type="AlphaFoldDB" id="A0A9D4RCH1"/>
<dbReference type="Proteomes" id="UP000828390">
    <property type="component" value="Unassembled WGS sequence"/>
</dbReference>
<keyword evidence="1" id="KW-1133">Transmembrane helix</keyword>
<accession>A0A9D4RCH1</accession>
<evidence type="ECO:0000313" key="2">
    <source>
        <dbReference type="EMBL" id="KAH3861270.1"/>
    </source>
</evidence>
<feature type="transmembrane region" description="Helical" evidence="1">
    <location>
        <begin position="44"/>
        <end position="64"/>
    </location>
</feature>
<dbReference type="EMBL" id="JAIWYP010000002">
    <property type="protein sequence ID" value="KAH3861270.1"/>
    <property type="molecule type" value="Genomic_DNA"/>
</dbReference>
<proteinExistence type="predicted"/>
<sequence length="101" mass="11875">MLFGRDEGRLKSWYVTFGTITETFIGKNKVDDIMETQPIYAETYYVTFVLFVLVTLVTMAAAILNFSISHGKRRRLIWLPKIFRSLFWTGLWFLLANCREP</sequence>
<name>A0A9D4RCH1_DREPO</name>
<comment type="caution">
    <text evidence="2">The sequence shown here is derived from an EMBL/GenBank/DDBJ whole genome shotgun (WGS) entry which is preliminary data.</text>
</comment>
<reference evidence="2" key="2">
    <citation type="submission" date="2020-11" db="EMBL/GenBank/DDBJ databases">
        <authorList>
            <person name="McCartney M.A."/>
            <person name="Auch B."/>
            <person name="Kono T."/>
            <person name="Mallez S."/>
            <person name="Becker A."/>
            <person name="Gohl D.M."/>
            <person name="Silverstein K.A.T."/>
            <person name="Koren S."/>
            <person name="Bechman K.B."/>
            <person name="Herman A."/>
            <person name="Abrahante J.E."/>
            <person name="Garbe J."/>
        </authorList>
    </citation>
    <scope>NUCLEOTIDE SEQUENCE</scope>
    <source>
        <strain evidence="2">Duluth1</strain>
        <tissue evidence="2">Whole animal</tissue>
    </source>
</reference>
<keyword evidence="3" id="KW-1185">Reference proteome</keyword>
<evidence type="ECO:0000256" key="1">
    <source>
        <dbReference type="SAM" id="Phobius"/>
    </source>
</evidence>